<name>A0A7C9NZ02_9BACT</name>
<dbReference type="Gene3D" id="2.40.50.1020">
    <property type="entry name" value="LytTr DNA-binding domain"/>
    <property type="match status" value="1"/>
</dbReference>
<proteinExistence type="predicted"/>
<dbReference type="InterPro" id="IPR046947">
    <property type="entry name" value="LytR-like"/>
</dbReference>
<dbReference type="PROSITE" id="PS50930">
    <property type="entry name" value="HTH_LYTTR"/>
    <property type="match status" value="1"/>
</dbReference>
<sequence length="145" mass="16225">MRLSVREDPALDDIEVTIACPQVDRRVRRIVEAVEMDGMRLACTVDGYMRMVDAGQVLYAETVDGRTFLYLERDAGETGLSLAQLEEGLAGTEFVRASRQVLVNLAHVRGIRPYLNARLELLLSNGERLVVSRQFAPSVKTRIGF</sequence>
<dbReference type="EMBL" id="QWKH01000015">
    <property type="protein sequence ID" value="NBI34110.1"/>
    <property type="molecule type" value="Genomic_DNA"/>
</dbReference>
<dbReference type="GO" id="GO:0003677">
    <property type="term" value="F:DNA binding"/>
    <property type="evidence" value="ECO:0007669"/>
    <property type="project" value="InterPro"/>
</dbReference>
<dbReference type="Pfam" id="PF04397">
    <property type="entry name" value="LytTR"/>
    <property type="match status" value="1"/>
</dbReference>
<feature type="domain" description="HTH LytTR-type" evidence="1">
    <location>
        <begin position="41"/>
        <end position="145"/>
    </location>
</feature>
<reference evidence="2" key="1">
    <citation type="submission" date="2018-08" db="EMBL/GenBank/DDBJ databases">
        <title>Murine metabolic-syndrome-specific gut microbial biobank.</title>
        <authorList>
            <person name="Liu C."/>
        </authorList>
    </citation>
    <scope>NUCLEOTIDE SEQUENCE [LARGE SCALE GENOMIC DNA]</scope>
    <source>
        <strain evidence="2">Z82</strain>
    </source>
</reference>
<comment type="caution">
    <text evidence="2">The sequence shown here is derived from an EMBL/GenBank/DDBJ whole genome shotgun (WGS) entry which is preliminary data.</text>
</comment>
<protein>
    <submittedName>
        <fullName evidence="2">LytTR family transcriptional regulator</fullName>
    </submittedName>
</protein>
<dbReference type="SMART" id="SM00850">
    <property type="entry name" value="LytTR"/>
    <property type="match status" value="1"/>
</dbReference>
<evidence type="ECO:0000259" key="1">
    <source>
        <dbReference type="PROSITE" id="PS50930"/>
    </source>
</evidence>
<evidence type="ECO:0000313" key="2">
    <source>
        <dbReference type="EMBL" id="NBI34110.1"/>
    </source>
</evidence>
<dbReference type="PANTHER" id="PTHR37299">
    <property type="entry name" value="TRANSCRIPTIONAL REGULATOR-RELATED"/>
    <property type="match status" value="1"/>
</dbReference>
<accession>A0A7C9NZ02</accession>
<organism evidence="2">
    <name type="scientific">Muribaculaceae bacterium Z82</name>
    <dbReference type="NCBI Taxonomy" id="2304548"/>
    <lineage>
        <taxon>Bacteria</taxon>
        <taxon>Pseudomonadati</taxon>
        <taxon>Bacteroidota</taxon>
        <taxon>Bacteroidia</taxon>
        <taxon>Bacteroidales</taxon>
        <taxon>Muribaculaceae</taxon>
    </lineage>
</organism>
<dbReference type="GO" id="GO:0000156">
    <property type="term" value="F:phosphorelay response regulator activity"/>
    <property type="evidence" value="ECO:0007669"/>
    <property type="project" value="InterPro"/>
</dbReference>
<dbReference type="AlphaFoldDB" id="A0A7C9NZ02"/>
<dbReference type="PANTHER" id="PTHR37299:SF4">
    <property type="entry name" value="TRANSCRIPTIONAL REGULATOR"/>
    <property type="match status" value="1"/>
</dbReference>
<dbReference type="InterPro" id="IPR007492">
    <property type="entry name" value="LytTR_DNA-bd_dom"/>
</dbReference>
<gene>
    <name evidence="2" type="ORF">D1639_03500</name>
</gene>